<organism evidence="1 2">
    <name type="scientific">Adineta ricciae</name>
    <name type="common">Rotifer</name>
    <dbReference type="NCBI Taxonomy" id="249248"/>
    <lineage>
        <taxon>Eukaryota</taxon>
        <taxon>Metazoa</taxon>
        <taxon>Spiralia</taxon>
        <taxon>Gnathifera</taxon>
        <taxon>Rotifera</taxon>
        <taxon>Eurotatoria</taxon>
        <taxon>Bdelloidea</taxon>
        <taxon>Adinetida</taxon>
        <taxon>Adinetidae</taxon>
        <taxon>Adineta</taxon>
    </lineage>
</organism>
<dbReference type="AlphaFoldDB" id="A0A816E260"/>
<evidence type="ECO:0000313" key="1">
    <source>
        <dbReference type="EMBL" id="CAF1641886.1"/>
    </source>
</evidence>
<dbReference type="EMBL" id="CAJNOR010009174">
    <property type="protein sequence ID" value="CAF1641886.1"/>
    <property type="molecule type" value="Genomic_DNA"/>
</dbReference>
<dbReference type="Proteomes" id="UP000663828">
    <property type="component" value="Unassembled WGS sequence"/>
</dbReference>
<keyword evidence="2" id="KW-1185">Reference proteome</keyword>
<comment type="caution">
    <text evidence="1">The sequence shown here is derived from an EMBL/GenBank/DDBJ whole genome shotgun (WGS) entry which is preliminary data.</text>
</comment>
<accession>A0A816E260</accession>
<sequence length="373" mass="43603">MSTTPSTSEKDSLSLRTNYESGSNTIMKLDIWFQVAKRIVRFFRLMKISKFRTRFIHVISHCTFTELNDYQTNRVREDILFLDDVDRYHEVFNTFTSFGFTWQDREFRLAKLKAIYIYDRYMSTPEILTKTNIPADTVSIICIRMNSPKMHSSSSYLNLFNDAEKFIREKLLFIYLRQGLNCPISKVQPQTSTPVASQLKANSMINSSNSPSEHATAIKTKETTREVLSIQSQHDEILIPNWTYSIATGVIYNPIREKIIRKNVQKKTTNLAANVNTTMETAMLTTLSNPQTYPVPVRHSHQHITNQSQSTHQYNTRPTKTILDKRQVFICRAHSSSWADHTQHMLTDYEPYRMSTFRSELRSCFNRTKRPYQ</sequence>
<reference evidence="1" key="1">
    <citation type="submission" date="2021-02" db="EMBL/GenBank/DDBJ databases">
        <authorList>
            <person name="Nowell W R."/>
        </authorList>
    </citation>
    <scope>NUCLEOTIDE SEQUENCE</scope>
</reference>
<gene>
    <name evidence="1" type="ORF">XAT740_LOCUS53460</name>
</gene>
<evidence type="ECO:0000313" key="2">
    <source>
        <dbReference type="Proteomes" id="UP000663828"/>
    </source>
</evidence>
<protein>
    <submittedName>
        <fullName evidence="1">Uncharacterized protein</fullName>
    </submittedName>
</protein>
<name>A0A816E260_ADIRI</name>
<proteinExistence type="predicted"/>